<name>A0ABV3SYD2_9ACTN</name>
<organism evidence="3 4">
    <name type="scientific">Nocardioides eburneus</name>
    <dbReference type="NCBI Taxonomy" id="3231482"/>
    <lineage>
        <taxon>Bacteria</taxon>
        <taxon>Bacillati</taxon>
        <taxon>Actinomycetota</taxon>
        <taxon>Actinomycetes</taxon>
        <taxon>Propionibacteriales</taxon>
        <taxon>Nocardioidaceae</taxon>
        <taxon>Nocardioides</taxon>
    </lineage>
</organism>
<dbReference type="InterPro" id="IPR015890">
    <property type="entry name" value="Chorismate_C"/>
</dbReference>
<dbReference type="Proteomes" id="UP001556631">
    <property type="component" value="Unassembled WGS sequence"/>
</dbReference>
<dbReference type="RefSeq" id="WP_367993836.1">
    <property type="nucleotide sequence ID" value="NZ_JBFPJR010000014.1"/>
</dbReference>
<feature type="compositionally biased region" description="Basic and acidic residues" evidence="1">
    <location>
        <begin position="221"/>
        <end position="236"/>
    </location>
</feature>
<proteinExistence type="predicted"/>
<feature type="region of interest" description="Disordered" evidence="1">
    <location>
        <begin position="215"/>
        <end position="236"/>
    </location>
</feature>
<protein>
    <submittedName>
        <fullName evidence="3">Anthranilate synthase component I family protein</fullName>
    </submittedName>
</protein>
<dbReference type="SUPFAM" id="SSF56322">
    <property type="entry name" value="ADC synthase"/>
    <property type="match status" value="1"/>
</dbReference>
<sequence>MTWAAGGARGAASAAGAARYAIAAGRRFELADDDVSLTFDAGRREVTRHTDGRSEVVGDDIWDVLRDHLTEGVTAVGYLGYACRTDLPALSGGDVPDAVLLLATGTPSQVVSVSEAYGPRSHSQPPPPVPAWYAAAFAEVQEALHAGDTYETNLTYRLTVDADVDPAEAFARLSAANPAPYAGFLQHDIPGARAWLVGSSPERYARIADGWVETKPIKGTTPRDADPERDEHHARQLRTDPKFRSENLIVTDLLRNDLSIVCEPGTVTVPILMGVESYASVHQLVTTVRGRLRAGIGPLDAVRALFPAGSMTGAPKERTMALIARAEQTPRGAYAGAFGTISADEADLGVVIRSTTTAGDGRWTIGTGGGITVRSDVAEEWAESCWKAERIVGVLSSGRSPV</sequence>
<comment type="caution">
    <text evidence="3">The sequence shown here is derived from an EMBL/GenBank/DDBJ whole genome shotgun (WGS) entry which is preliminary data.</text>
</comment>
<dbReference type="InterPro" id="IPR005801">
    <property type="entry name" value="ADC_synthase"/>
</dbReference>
<dbReference type="PRINTS" id="PR00095">
    <property type="entry name" value="ANTSNTHASEI"/>
</dbReference>
<accession>A0ABV3SYD2</accession>
<feature type="domain" description="Chorismate-utilising enzyme C-terminal" evidence="2">
    <location>
        <begin position="133"/>
        <end position="387"/>
    </location>
</feature>
<keyword evidence="4" id="KW-1185">Reference proteome</keyword>
<evidence type="ECO:0000313" key="4">
    <source>
        <dbReference type="Proteomes" id="UP001556631"/>
    </source>
</evidence>
<evidence type="ECO:0000313" key="3">
    <source>
        <dbReference type="EMBL" id="MEX0427961.1"/>
    </source>
</evidence>
<evidence type="ECO:0000259" key="2">
    <source>
        <dbReference type="Pfam" id="PF00425"/>
    </source>
</evidence>
<reference evidence="3 4" key="1">
    <citation type="submission" date="2024-07" db="EMBL/GenBank/DDBJ databases">
        <authorList>
            <person name="Lee S."/>
            <person name="Kang M."/>
        </authorList>
    </citation>
    <scope>NUCLEOTIDE SEQUENCE [LARGE SCALE GENOMIC DNA]</scope>
    <source>
        <strain evidence="3 4">DS6</strain>
    </source>
</reference>
<dbReference type="PANTHER" id="PTHR11236">
    <property type="entry name" value="AMINOBENZOATE/ANTHRANILATE SYNTHASE"/>
    <property type="match status" value="1"/>
</dbReference>
<dbReference type="EMBL" id="JBFPJR010000014">
    <property type="protein sequence ID" value="MEX0427961.1"/>
    <property type="molecule type" value="Genomic_DNA"/>
</dbReference>
<evidence type="ECO:0000256" key="1">
    <source>
        <dbReference type="SAM" id="MobiDB-lite"/>
    </source>
</evidence>
<gene>
    <name evidence="3" type="ORF">AB3X52_10050</name>
</gene>
<dbReference type="InterPro" id="IPR019999">
    <property type="entry name" value="Anth_synth_I-like"/>
</dbReference>
<dbReference type="PANTHER" id="PTHR11236:SF18">
    <property type="entry name" value="AMINODEOXYCHORISMATE SYNTHASE"/>
    <property type="match status" value="1"/>
</dbReference>
<dbReference type="Gene3D" id="3.60.120.10">
    <property type="entry name" value="Anthranilate synthase"/>
    <property type="match status" value="1"/>
</dbReference>
<dbReference type="Pfam" id="PF00425">
    <property type="entry name" value="Chorismate_bind"/>
    <property type="match status" value="1"/>
</dbReference>